<feature type="binding site" evidence="8">
    <location>
        <position position="114"/>
    </location>
    <ligand>
        <name>GTP</name>
        <dbReference type="ChEBI" id="CHEBI:37565"/>
    </ligand>
</feature>
<accession>A0A327M630</accession>
<dbReference type="Pfam" id="PF12804">
    <property type="entry name" value="NTP_transf_3"/>
    <property type="match status" value="1"/>
</dbReference>
<dbReference type="InterPro" id="IPR025877">
    <property type="entry name" value="MobA-like_NTP_Trfase"/>
</dbReference>
<evidence type="ECO:0000256" key="7">
    <source>
        <dbReference type="ARBA" id="ARBA00023150"/>
    </source>
</evidence>
<comment type="subunit">
    <text evidence="8">Monomer.</text>
</comment>
<protein>
    <recommendedName>
        <fullName evidence="8">Molybdenum cofactor guanylyltransferase</fullName>
        <shortName evidence="8">MoCo guanylyltransferase</shortName>
        <ecNumber evidence="8">2.7.7.77</ecNumber>
    </recommendedName>
    <alternativeName>
        <fullName evidence="8">GTP:molybdopterin guanylyltransferase</fullName>
    </alternativeName>
    <alternativeName>
        <fullName evidence="8">Mo-MPT guanylyltransferase</fullName>
    </alternativeName>
    <alternativeName>
        <fullName evidence="8">Molybdopterin guanylyltransferase</fullName>
    </alternativeName>
    <alternativeName>
        <fullName evidence="8">Molybdopterin-guanine dinucleotide synthase</fullName>
        <shortName evidence="8">MGD synthase</shortName>
    </alternativeName>
</protein>
<evidence type="ECO:0000256" key="1">
    <source>
        <dbReference type="ARBA" id="ARBA00022490"/>
    </source>
</evidence>
<evidence type="ECO:0000256" key="3">
    <source>
        <dbReference type="ARBA" id="ARBA00022723"/>
    </source>
</evidence>
<gene>
    <name evidence="8" type="primary">mobA</name>
    <name evidence="10" type="ORF">DOO78_16700</name>
</gene>
<sequence>MRQAAPSPASAAPAILGVILAGGLARRMGGGDKPLRQLGGRPLLGHVLARLRPQVAAVILNANGEAARFADLALPVVADSLPGHPGPLAGVLAALDWAAAHRPDLPDLLSVPGDTPFLPADLATRLAAARRDAGLPIACAASAGRQHPPIALWPVGLRHALRDALQAGERRAGRIAAHLGCATATWPTTPCDPFFNANTPEDLARAEAMLPGLPA</sequence>
<dbReference type="GO" id="GO:0005525">
    <property type="term" value="F:GTP binding"/>
    <property type="evidence" value="ECO:0007669"/>
    <property type="project" value="UniProtKB-UniRule"/>
</dbReference>
<dbReference type="GO" id="GO:0061603">
    <property type="term" value="F:molybdenum cofactor guanylyltransferase activity"/>
    <property type="evidence" value="ECO:0007669"/>
    <property type="project" value="UniProtKB-EC"/>
</dbReference>
<keyword evidence="2 8" id="KW-0808">Transferase</keyword>
<evidence type="ECO:0000256" key="2">
    <source>
        <dbReference type="ARBA" id="ARBA00022679"/>
    </source>
</evidence>
<evidence type="ECO:0000256" key="6">
    <source>
        <dbReference type="ARBA" id="ARBA00023134"/>
    </source>
</evidence>
<comment type="domain">
    <text evidence="8">The N-terminal domain determines nucleotide recognition and specific binding, while the C-terminal domain determines the specific binding to the target protein.</text>
</comment>
<evidence type="ECO:0000259" key="9">
    <source>
        <dbReference type="Pfam" id="PF12804"/>
    </source>
</evidence>
<organism evidence="10 11">
    <name type="scientific">Roseicella frigidaeris</name>
    <dbReference type="NCBI Taxonomy" id="2230885"/>
    <lineage>
        <taxon>Bacteria</taxon>
        <taxon>Pseudomonadati</taxon>
        <taxon>Pseudomonadota</taxon>
        <taxon>Alphaproteobacteria</taxon>
        <taxon>Acetobacterales</taxon>
        <taxon>Roseomonadaceae</taxon>
        <taxon>Roseicella</taxon>
    </lineage>
</organism>
<dbReference type="GO" id="GO:0046872">
    <property type="term" value="F:metal ion binding"/>
    <property type="evidence" value="ECO:0007669"/>
    <property type="project" value="UniProtKB-KW"/>
</dbReference>
<comment type="caution">
    <text evidence="10">The sequence shown here is derived from an EMBL/GenBank/DDBJ whole genome shotgun (WGS) entry which is preliminary data.</text>
</comment>
<keyword evidence="6 8" id="KW-0342">GTP-binding</keyword>
<dbReference type="AlphaFoldDB" id="A0A327M630"/>
<comment type="similarity">
    <text evidence="8">Belongs to the MobA family.</text>
</comment>
<comment type="subcellular location">
    <subcellularLocation>
        <location evidence="8">Cytoplasm</location>
    </subcellularLocation>
</comment>
<comment type="catalytic activity">
    <reaction evidence="8">
        <text>Mo-molybdopterin + GTP + H(+) = Mo-molybdopterin guanine dinucleotide + diphosphate</text>
        <dbReference type="Rhea" id="RHEA:34243"/>
        <dbReference type="ChEBI" id="CHEBI:15378"/>
        <dbReference type="ChEBI" id="CHEBI:33019"/>
        <dbReference type="ChEBI" id="CHEBI:37565"/>
        <dbReference type="ChEBI" id="CHEBI:71302"/>
        <dbReference type="ChEBI" id="CHEBI:71310"/>
        <dbReference type="EC" id="2.7.7.77"/>
    </reaction>
</comment>
<dbReference type="OrthoDB" id="9788394at2"/>
<keyword evidence="11" id="KW-1185">Reference proteome</keyword>
<evidence type="ECO:0000256" key="5">
    <source>
        <dbReference type="ARBA" id="ARBA00022842"/>
    </source>
</evidence>
<feature type="binding site" evidence="8">
    <location>
        <position position="33"/>
    </location>
    <ligand>
        <name>GTP</name>
        <dbReference type="ChEBI" id="CHEBI:37565"/>
    </ligand>
</feature>
<feature type="domain" description="MobA-like NTP transferase" evidence="9">
    <location>
        <begin position="17"/>
        <end position="174"/>
    </location>
</feature>
<comment type="function">
    <text evidence="8">Transfers a GMP moiety from GTP to Mo-molybdopterin (Mo-MPT) cofactor (Moco or molybdenum cofactor) to form Mo-molybdopterin guanine dinucleotide (Mo-MGD) cofactor.</text>
</comment>
<keyword evidence="1 8" id="KW-0963">Cytoplasm</keyword>
<evidence type="ECO:0000313" key="10">
    <source>
        <dbReference type="EMBL" id="RAI57885.1"/>
    </source>
</evidence>
<dbReference type="HAMAP" id="MF_00316">
    <property type="entry name" value="MobA"/>
    <property type="match status" value="1"/>
</dbReference>
<keyword evidence="4 8" id="KW-0547">Nucleotide-binding</keyword>
<evidence type="ECO:0000256" key="4">
    <source>
        <dbReference type="ARBA" id="ARBA00022741"/>
    </source>
</evidence>
<feature type="binding site" evidence="8">
    <location>
        <begin position="20"/>
        <end position="22"/>
    </location>
    <ligand>
        <name>GTP</name>
        <dbReference type="ChEBI" id="CHEBI:37565"/>
    </ligand>
</feature>
<keyword evidence="7 8" id="KW-0501">Molybdenum cofactor biosynthesis</keyword>
<dbReference type="Gene3D" id="3.90.550.10">
    <property type="entry name" value="Spore Coat Polysaccharide Biosynthesis Protein SpsA, Chain A"/>
    <property type="match status" value="1"/>
</dbReference>
<evidence type="ECO:0000256" key="8">
    <source>
        <dbReference type="HAMAP-Rule" id="MF_00316"/>
    </source>
</evidence>
<dbReference type="CDD" id="cd02503">
    <property type="entry name" value="MobA"/>
    <property type="match status" value="1"/>
</dbReference>
<dbReference type="InterPro" id="IPR013482">
    <property type="entry name" value="Molybde_CF_guanTrfase"/>
</dbReference>
<feature type="binding site" evidence="8">
    <location>
        <position position="61"/>
    </location>
    <ligand>
        <name>GTP</name>
        <dbReference type="ChEBI" id="CHEBI:37565"/>
    </ligand>
</feature>
<dbReference type="EC" id="2.7.7.77" evidence="8"/>
<dbReference type="GO" id="GO:0005737">
    <property type="term" value="C:cytoplasm"/>
    <property type="evidence" value="ECO:0007669"/>
    <property type="project" value="UniProtKB-SubCell"/>
</dbReference>
<reference evidence="11" key="1">
    <citation type="submission" date="2018-06" db="EMBL/GenBank/DDBJ databases">
        <authorList>
            <person name="Khan S.A."/>
        </authorList>
    </citation>
    <scope>NUCLEOTIDE SEQUENCE [LARGE SCALE GENOMIC DNA]</scope>
    <source>
        <strain evidence="11">DB-1506</strain>
    </source>
</reference>
<dbReference type="Proteomes" id="UP000249065">
    <property type="component" value="Unassembled WGS sequence"/>
</dbReference>
<feature type="binding site" evidence="8">
    <location>
        <position position="114"/>
    </location>
    <ligand>
        <name>Mg(2+)</name>
        <dbReference type="ChEBI" id="CHEBI:18420"/>
    </ligand>
</feature>
<dbReference type="InterPro" id="IPR029044">
    <property type="entry name" value="Nucleotide-diphossugar_trans"/>
</dbReference>
<comment type="cofactor">
    <cofactor evidence="8">
        <name>Mg(2+)</name>
        <dbReference type="ChEBI" id="CHEBI:18420"/>
    </cofactor>
</comment>
<feature type="binding site" evidence="8">
    <location>
        <position position="79"/>
    </location>
    <ligand>
        <name>GTP</name>
        <dbReference type="ChEBI" id="CHEBI:37565"/>
    </ligand>
</feature>
<proteinExistence type="inferred from homology"/>
<dbReference type="PANTHER" id="PTHR19136:SF81">
    <property type="entry name" value="MOLYBDENUM COFACTOR GUANYLYLTRANSFERASE"/>
    <property type="match status" value="1"/>
</dbReference>
<dbReference type="NCBIfam" id="TIGR02665">
    <property type="entry name" value="molyb_mobA"/>
    <property type="match status" value="1"/>
</dbReference>
<dbReference type="RefSeq" id="WP_111471002.1">
    <property type="nucleotide sequence ID" value="NZ_QLIX01000013.1"/>
</dbReference>
<name>A0A327M630_9PROT</name>
<evidence type="ECO:0000313" key="11">
    <source>
        <dbReference type="Proteomes" id="UP000249065"/>
    </source>
</evidence>
<keyword evidence="10" id="KW-0548">Nucleotidyltransferase</keyword>
<dbReference type="PANTHER" id="PTHR19136">
    <property type="entry name" value="MOLYBDENUM COFACTOR GUANYLYLTRANSFERASE"/>
    <property type="match status" value="1"/>
</dbReference>
<dbReference type="EMBL" id="QLIX01000013">
    <property type="protein sequence ID" value="RAI57885.1"/>
    <property type="molecule type" value="Genomic_DNA"/>
</dbReference>
<dbReference type="SUPFAM" id="SSF53448">
    <property type="entry name" value="Nucleotide-diphospho-sugar transferases"/>
    <property type="match status" value="1"/>
</dbReference>
<keyword evidence="3 8" id="KW-0479">Metal-binding</keyword>
<dbReference type="GO" id="GO:1902758">
    <property type="term" value="P:bis(molybdopterin guanine dinucleotide)molybdenum biosynthetic process"/>
    <property type="evidence" value="ECO:0007669"/>
    <property type="project" value="TreeGrafter"/>
</dbReference>
<keyword evidence="5 8" id="KW-0460">Magnesium</keyword>